<sequence length="358" mass="38812">MTIVEDLLVGPRGRRFCWEVVLATVREEPDDDTLFWASYWISVRRGERVSLFGPGSSVPRPAPSDDRIVAAVEALFGAADPSSATLDQALVALGRVAESARWWQGPDAEDVLLATVVPRSLLERIAATVAAAPGVQALSGPVPSVRQWSVTPDTPGFDAPARPAGQVLTEWRDELLGERSHGLDDPVDAPISGTWWTTPPSGLLDTTTERDGRGPLGLWAVEDHTGWERAEVAPALVDASTRTAVVDDAEDWSALCRAASIDVTATTRRHDWYQATGRDGAWVVPDWAALAERFDAVHLTLRGWLRASGTAVPIDDTTASVIAGWTPDTTVWLRDPRPALGASTTWEWDNGQNGWFRA</sequence>
<accession>A0ABT7TJU7</accession>
<dbReference type="Proteomes" id="UP001235720">
    <property type="component" value="Unassembled WGS sequence"/>
</dbReference>
<feature type="region of interest" description="Disordered" evidence="1">
    <location>
        <begin position="190"/>
        <end position="209"/>
    </location>
</feature>
<comment type="caution">
    <text evidence="2">The sequence shown here is derived from an EMBL/GenBank/DDBJ whole genome shotgun (WGS) entry which is preliminary data.</text>
</comment>
<reference evidence="2 3" key="1">
    <citation type="submission" date="2023-06" db="EMBL/GenBank/DDBJ databases">
        <authorList>
            <person name="Feng G."/>
            <person name="Li J."/>
            <person name="Zhu H."/>
        </authorList>
    </citation>
    <scope>NUCLEOTIDE SEQUENCE [LARGE SCALE GENOMIC DNA]</scope>
    <source>
        <strain evidence="2 3">RHCJP20</strain>
    </source>
</reference>
<keyword evidence="3" id="KW-1185">Reference proteome</keyword>
<feature type="compositionally biased region" description="Polar residues" evidence="1">
    <location>
        <begin position="194"/>
        <end position="206"/>
    </location>
</feature>
<dbReference type="EMBL" id="JAUCMM010000008">
    <property type="protein sequence ID" value="MDM7889187.1"/>
    <property type="molecule type" value="Genomic_DNA"/>
</dbReference>
<protein>
    <submittedName>
        <fullName evidence="2">Uncharacterized protein</fullName>
    </submittedName>
</protein>
<evidence type="ECO:0000313" key="2">
    <source>
        <dbReference type="EMBL" id="MDM7889187.1"/>
    </source>
</evidence>
<organism evidence="2 3">
    <name type="scientific">Curtobacterium subtropicum</name>
    <dbReference type="NCBI Taxonomy" id="3055138"/>
    <lineage>
        <taxon>Bacteria</taxon>
        <taxon>Bacillati</taxon>
        <taxon>Actinomycetota</taxon>
        <taxon>Actinomycetes</taxon>
        <taxon>Micrococcales</taxon>
        <taxon>Microbacteriaceae</taxon>
        <taxon>Curtobacterium</taxon>
    </lineage>
</organism>
<gene>
    <name evidence="2" type="ORF">QUG98_12080</name>
</gene>
<dbReference type="RefSeq" id="WP_289470754.1">
    <property type="nucleotide sequence ID" value="NZ_JAUCMM010000008.1"/>
</dbReference>
<evidence type="ECO:0000313" key="3">
    <source>
        <dbReference type="Proteomes" id="UP001235720"/>
    </source>
</evidence>
<evidence type="ECO:0000256" key="1">
    <source>
        <dbReference type="SAM" id="MobiDB-lite"/>
    </source>
</evidence>
<proteinExistence type="predicted"/>
<name>A0ABT7TJU7_9MICO</name>